<proteinExistence type="predicted"/>
<evidence type="ECO:0000313" key="1">
    <source>
        <dbReference type="EMBL" id="KAA6361951.1"/>
    </source>
</evidence>
<comment type="caution">
    <text evidence="1">The sequence shown here is derived from an EMBL/GenBank/DDBJ whole genome shotgun (WGS) entry which is preliminary data.</text>
</comment>
<name>A0A5J4TWF3_9EUKA</name>
<dbReference type="EMBL" id="SNRW01024849">
    <property type="protein sequence ID" value="KAA6361951.1"/>
    <property type="molecule type" value="Genomic_DNA"/>
</dbReference>
<sequence length="32" mass="3422">EISRMGAIVAVAALSIKLHSKQVVGQLFVINE</sequence>
<feature type="non-terminal residue" evidence="1">
    <location>
        <position position="1"/>
    </location>
</feature>
<accession>A0A5J4TWF3</accession>
<organism evidence="1 2">
    <name type="scientific">Streblomastix strix</name>
    <dbReference type="NCBI Taxonomy" id="222440"/>
    <lineage>
        <taxon>Eukaryota</taxon>
        <taxon>Metamonada</taxon>
        <taxon>Preaxostyla</taxon>
        <taxon>Oxymonadida</taxon>
        <taxon>Streblomastigidae</taxon>
        <taxon>Streblomastix</taxon>
    </lineage>
</organism>
<dbReference type="Proteomes" id="UP000324800">
    <property type="component" value="Unassembled WGS sequence"/>
</dbReference>
<reference evidence="1 2" key="1">
    <citation type="submission" date="2019-03" db="EMBL/GenBank/DDBJ databases">
        <title>Single cell metagenomics reveals metabolic interactions within the superorganism composed of flagellate Streblomastix strix and complex community of Bacteroidetes bacteria on its surface.</title>
        <authorList>
            <person name="Treitli S.C."/>
            <person name="Kolisko M."/>
            <person name="Husnik F."/>
            <person name="Keeling P."/>
            <person name="Hampl V."/>
        </authorList>
    </citation>
    <scope>NUCLEOTIDE SEQUENCE [LARGE SCALE GENOMIC DNA]</scope>
    <source>
        <strain evidence="1">ST1C</strain>
    </source>
</reference>
<protein>
    <submittedName>
        <fullName evidence="1">Uncharacterized protein</fullName>
    </submittedName>
</protein>
<evidence type="ECO:0000313" key="2">
    <source>
        <dbReference type="Proteomes" id="UP000324800"/>
    </source>
</evidence>
<gene>
    <name evidence="1" type="ORF">EZS28_042522</name>
</gene>
<dbReference type="AlphaFoldDB" id="A0A5J4TWF3"/>